<evidence type="ECO:0000313" key="3">
    <source>
        <dbReference type="WBParaSite" id="jg6083"/>
    </source>
</evidence>
<dbReference type="Proteomes" id="UP000887574">
    <property type="component" value="Unplaced"/>
</dbReference>
<dbReference type="SUPFAM" id="SSF52833">
    <property type="entry name" value="Thioredoxin-like"/>
    <property type="match status" value="1"/>
</dbReference>
<dbReference type="InterPro" id="IPR004879">
    <property type="entry name" value="Ssp411-like_TRX"/>
</dbReference>
<evidence type="ECO:0000259" key="1">
    <source>
        <dbReference type="Pfam" id="PF03190"/>
    </source>
</evidence>
<dbReference type="WBParaSite" id="jg6083">
    <property type="protein sequence ID" value="jg6083"/>
    <property type="gene ID" value="jg6083"/>
</dbReference>
<dbReference type="PANTHER" id="PTHR42899:SF1">
    <property type="entry name" value="SPERMATOGENESIS-ASSOCIATED PROTEIN 20"/>
    <property type="match status" value="1"/>
</dbReference>
<keyword evidence="2" id="KW-1185">Reference proteome</keyword>
<dbReference type="PANTHER" id="PTHR42899">
    <property type="entry name" value="SPERMATOGENESIS-ASSOCIATED PROTEIN 20"/>
    <property type="match status" value="1"/>
</dbReference>
<dbReference type="Gene3D" id="1.50.10.10">
    <property type="match status" value="1"/>
</dbReference>
<dbReference type="CDD" id="cd02955">
    <property type="entry name" value="SSP411"/>
    <property type="match status" value="1"/>
</dbReference>
<evidence type="ECO:0000313" key="2">
    <source>
        <dbReference type="Proteomes" id="UP000887574"/>
    </source>
</evidence>
<reference evidence="3" key="1">
    <citation type="submission" date="2022-11" db="UniProtKB">
        <authorList>
            <consortium name="WormBaseParasite"/>
        </authorList>
    </citation>
    <scope>IDENTIFICATION</scope>
</reference>
<organism evidence="2 3">
    <name type="scientific">Ditylenchus dipsaci</name>
    <dbReference type="NCBI Taxonomy" id="166011"/>
    <lineage>
        <taxon>Eukaryota</taxon>
        <taxon>Metazoa</taxon>
        <taxon>Ecdysozoa</taxon>
        <taxon>Nematoda</taxon>
        <taxon>Chromadorea</taxon>
        <taxon>Rhabditida</taxon>
        <taxon>Tylenchina</taxon>
        <taxon>Tylenchomorpha</taxon>
        <taxon>Sphaerularioidea</taxon>
        <taxon>Anguinidae</taxon>
        <taxon>Anguininae</taxon>
        <taxon>Ditylenchus</taxon>
    </lineage>
</organism>
<sequence>MRCVLALARASSVFRQFRNKNTAEFSRLALFSTTIMATGRLNNLAHEKSPYLLQHVTNPVNWYPWGEEAFKKAKELNRPIFLSVGYSTCHWCNGHESFENEEIGKLLNENFVSIKVDREERPDVDRLYMAFVQAMSGSGGWPMSVFLTPDLEPIMGGTYFPPEDNYGRPGFPTILKMIADKWKNRQAEVKQQGKTLAEAIKQSLKKSKTGQANPNTVFKKCLEHLAGEFDEVNGGFGTAPKFPKPVDLDFLLACYVADRSSKEGKYALHMLQTTLQKMADGGIHDHVGKGFHRYSVDATWHVPHFEKMLYDQGQLLEVYSNFYKETGLFSEIVQDIADYLKENLTHPLGGFYSAEDADSLPTHDSHKKKEGAFCVWTKAEIEQVLGDHPTRFNENITLDEIFCTVFNVYDNGNVPRHADPHNELTKQNVLKSIDGKTLKDYAGECHMNEQQFKQCIEDAKVLLRQRRAQRPRPHLDNKILTSWNGLAISGLCAAASALPNRTDFRQMAEQAVEFAKNHLTLNGDLLRSAYVDENGKIAQISNPIFAFADDYAFLIKALLDLYELNFDESLLQWACDLQMKMDKNFWDEENDSGYYLARASDSSIFARMQEEQDGAEPSTNSIASSNLLRLASFFNEKKLAAKAQHIFEGSYERLQKYPFVLSKMVTSLYASSSSPPQIVVVGHKSNEETVKMLQAIQAKHILGKLLVFFDQDKPEKEQWLLQNNQHFKELAYAQKGDKPVVFICRNFACEMPVYTLKELEDRLN</sequence>
<proteinExistence type="predicted"/>
<dbReference type="SUPFAM" id="SSF48208">
    <property type="entry name" value="Six-hairpin glycosidases"/>
    <property type="match status" value="1"/>
</dbReference>
<dbReference type="PIRSF" id="PIRSF006402">
    <property type="entry name" value="UCP006402_thioredoxin"/>
    <property type="match status" value="1"/>
</dbReference>
<dbReference type="GO" id="GO:0005975">
    <property type="term" value="P:carbohydrate metabolic process"/>
    <property type="evidence" value="ECO:0007669"/>
    <property type="project" value="InterPro"/>
</dbReference>
<feature type="domain" description="Spermatogenesis-associated protein 20-like TRX" evidence="1">
    <location>
        <begin position="42"/>
        <end position="200"/>
    </location>
</feature>
<dbReference type="InterPro" id="IPR036249">
    <property type="entry name" value="Thioredoxin-like_sf"/>
</dbReference>
<name>A0A915EJP6_9BILA</name>
<accession>A0A915EJP6</accession>
<dbReference type="Pfam" id="PF03190">
    <property type="entry name" value="Thioredox_DsbH"/>
    <property type="match status" value="1"/>
</dbReference>
<dbReference type="InterPro" id="IPR008928">
    <property type="entry name" value="6-hairpin_glycosidase_sf"/>
</dbReference>
<dbReference type="InterPro" id="IPR012341">
    <property type="entry name" value="6hp_glycosidase-like_sf"/>
</dbReference>
<protein>
    <submittedName>
        <fullName evidence="3">DUF255 domain-containing protein</fullName>
    </submittedName>
</protein>
<dbReference type="InterPro" id="IPR024705">
    <property type="entry name" value="Ssp411"/>
</dbReference>
<dbReference type="Gene3D" id="3.40.30.10">
    <property type="entry name" value="Glutaredoxin"/>
    <property type="match status" value="1"/>
</dbReference>
<dbReference type="AlphaFoldDB" id="A0A915EJP6"/>